<gene>
    <name evidence="6" type="ORF">CHS0354_034773</name>
</gene>
<feature type="domain" description="DEP" evidence="4">
    <location>
        <begin position="31"/>
        <end position="90"/>
    </location>
</feature>
<evidence type="ECO:0000313" key="6">
    <source>
        <dbReference type="EMBL" id="KAK3578978.1"/>
    </source>
</evidence>
<evidence type="ECO:0000256" key="3">
    <source>
        <dbReference type="SAM" id="MobiDB-lite"/>
    </source>
</evidence>
<organism evidence="6 7">
    <name type="scientific">Potamilus streckersoni</name>
    <dbReference type="NCBI Taxonomy" id="2493646"/>
    <lineage>
        <taxon>Eukaryota</taxon>
        <taxon>Metazoa</taxon>
        <taxon>Spiralia</taxon>
        <taxon>Lophotrochozoa</taxon>
        <taxon>Mollusca</taxon>
        <taxon>Bivalvia</taxon>
        <taxon>Autobranchia</taxon>
        <taxon>Heteroconchia</taxon>
        <taxon>Palaeoheterodonta</taxon>
        <taxon>Unionida</taxon>
        <taxon>Unionoidea</taxon>
        <taxon>Unionidae</taxon>
        <taxon>Ambleminae</taxon>
        <taxon>Lampsilini</taxon>
        <taxon>Potamilus</taxon>
    </lineage>
</organism>
<dbReference type="PROSITE" id="PS50186">
    <property type="entry name" value="DEP"/>
    <property type="match status" value="1"/>
</dbReference>
<dbReference type="SUPFAM" id="SSF46785">
    <property type="entry name" value="Winged helix' DNA-binding domain"/>
    <property type="match status" value="1"/>
</dbReference>
<reference evidence="6" key="1">
    <citation type="journal article" date="2021" name="Genome Biol. Evol.">
        <title>A High-Quality Reference Genome for a Parasitic Bivalve with Doubly Uniparental Inheritance (Bivalvia: Unionida).</title>
        <authorList>
            <person name="Smith C.H."/>
        </authorList>
    </citation>
    <scope>NUCLEOTIDE SEQUENCE</scope>
    <source>
        <strain evidence="6">CHS0354</strain>
    </source>
</reference>
<dbReference type="InterPro" id="IPR015425">
    <property type="entry name" value="FH2_Formin"/>
</dbReference>
<evidence type="ECO:0000259" key="5">
    <source>
        <dbReference type="PROSITE" id="PS51444"/>
    </source>
</evidence>
<dbReference type="Proteomes" id="UP001195483">
    <property type="component" value="Unassembled WGS sequence"/>
</dbReference>
<feature type="compositionally biased region" description="Basic and acidic residues" evidence="3">
    <location>
        <begin position="1363"/>
        <end position="1376"/>
    </location>
</feature>
<feature type="domain" description="FH2" evidence="5">
    <location>
        <begin position="388"/>
        <end position="801"/>
    </location>
</feature>
<dbReference type="SMART" id="SM00498">
    <property type="entry name" value="FH2"/>
    <property type="match status" value="1"/>
</dbReference>
<feature type="region of interest" description="Disordered" evidence="3">
    <location>
        <begin position="1253"/>
        <end position="1346"/>
    </location>
</feature>
<dbReference type="GO" id="GO:0005737">
    <property type="term" value="C:cytoplasm"/>
    <property type="evidence" value="ECO:0007669"/>
    <property type="project" value="TreeGrafter"/>
</dbReference>
<evidence type="ECO:0000259" key="4">
    <source>
        <dbReference type="PROSITE" id="PS50186"/>
    </source>
</evidence>
<sequence>MSVRQQGLGGGPGNSYQLSKQMNLGRIPNNENVFKGSLLVSTLLERYSKQFRSRTAAVKFARRLFRDGIIRSVFGADTFEDSVQFYTWNDKEGLTMSSSFSPPTAGRQQYSHFEKVSGRRENAYDQSMVDDVRNKILRREGNSSSVNSFFKQIEEDFPEDTSGRAGHSKQFPSYQTSWNLQRASTASSESSVDILGPAYSRAKERGATKVSFPPPVSSRRDHDVIPEESQEEPAMDGPVANSVDYDGTSSISRSVATTVSSALNDVDDHTPRRWQESQNSYSDNEKQLIEQMKRMKKEHQYILRTYEDRINKLMAKMHELRSIAEMLENSSTKSSPYGISPMKAGILNFIGSKMEYERKQSAAQIQDPDVPPPLPPRPGRGGSHLYPSKPIIHTRAKMRPLSWTRVILTDNDTEGVRSTIWHTMTEPKLDYEEIERLFSTPDGSQTDGATLYDDLVIRRGNYRQKLVGIFEGEKSKRIIHCMRCLRATLTDVIGTVSSLDTSQINHDSLAELIEHVASGTEIETVLLHVRKKGAGQLDHPEYLVFELSKVDHFRDRLEFIRFRYRLQWHLFEIEQQLRELHTACDELSNSTPLKHLLETLLTIGNYLNGGTERGQADGFGLDILNKIKDIQDRDAKGNLLEFVLKIYCQLYENEAEIGCPTRFRLPEPSNMRHAAQVSFEGVQDALSNLYSDLRGVREKLLDPKVNKDTTRPTDSFRVTAENFFAAALEVIGEQEKVLQDTRDHFEKTISYFVLEANEVTMQDFFQIWALFLHDCKYFWKLAHRRLAKERFELEFKYKGQLSAVSLHGYGSFRADINRVKTTHPVTSESRDPVENSKLKHIDNWMQSLENVTELEKTPVSLKPSRECHNPRETEENRAIVSDLCYRSASPKPLTSTPPTSSDVHKPTPKSPVVVASNFGFQTSSTLSSVGVQPIPFSDTTPNYENQSQYDRLARNYSKEMPPKLESKQLKSQMSSAEIASSQKKSQQFSLKSWLKRERESVRREVEGTGNNIQEINKTTSPSKSFAKFRNSVVQRFTGSSGVKRNQDKMDSPDSKLSTDNSKFSLDTQPALKFDRYGRLETESQNDCNVDSYQRERLISRPEQIPVECNAGTDHTYPVNSNTFLKTPWTNDIMLSPEKRAAGVNIVSPMNDVNNNNKQYDSRIRSDVLHALQTPIKATTDIYRHGHSDSENSSPQRDNTSVSANAALDSKRFQANPVPTYKAKVINTYENQGKFDPLYAPRQQAQSVVYGDAIRDKKGGTANKNEDPYNKENSIVDPYHHGTPQKGLPLSSSSSVYTATPYRRYDDRQHNQGGSSQSASQQSTPQQAARETSNDNQRYFTPGNRAPINVRSITSLIDKFECHKGSDETHNAPKMSHDNSPPPLPVKPIIITSTPVGHKKEIQTGNDNEVDESPPLPPRSDLNANRYVFSPVKNSSNIGNNPSPGNNNNNNTYVNNDNTHYFPHSRRSIDNYGFAENKNPGLSQVTNNGLSNVENYRSSDTFNNRSHAFQPTTDRPSNYQTPNKIPSYSSRGNYIMPSTDKNDLCHSRNDTDNTDDVYSVQLRRAANTSVFDRHQKTSPSYQSRPPASAAYTSPEPTAIVKPTVVHQGPVSYMEI</sequence>
<feature type="region of interest" description="Disordered" evidence="3">
    <location>
        <begin position="358"/>
        <end position="386"/>
    </location>
</feature>
<protein>
    <submittedName>
        <fullName evidence="6">Uncharacterized protein</fullName>
    </submittedName>
</protein>
<reference evidence="6" key="3">
    <citation type="submission" date="2023-05" db="EMBL/GenBank/DDBJ databases">
        <authorList>
            <person name="Smith C.H."/>
        </authorList>
    </citation>
    <scope>NUCLEOTIDE SEQUENCE</scope>
    <source>
        <strain evidence="6">CHS0354</strain>
        <tissue evidence="6">Mantle</tissue>
    </source>
</reference>
<feature type="region of interest" description="Disordered" evidence="3">
    <location>
        <begin position="205"/>
        <end position="239"/>
    </location>
</feature>
<feature type="compositionally biased region" description="Basic and acidic residues" evidence="3">
    <location>
        <begin position="1044"/>
        <end position="1053"/>
    </location>
</feature>
<feature type="region of interest" description="Disordered" evidence="3">
    <location>
        <begin position="1037"/>
        <end position="1061"/>
    </location>
</feature>
<feature type="compositionally biased region" description="Polar residues" evidence="3">
    <location>
        <begin position="1499"/>
        <end position="1531"/>
    </location>
</feature>
<feature type="compositionally biased region" description="Basic and acidic residues" evidence="3">
    <location>
        <begin position="863"/>
        <end position="875"/>
    </location>
</feature>
<dbReference type="PANTHER" id="PTHR45920:SF7">
    <property type="entry name" value="FORMIN-G"/>
    <property type="match status" value="1"/>
</dbReference>
<feature type="region of interest" description="Disordered" evidence="3">
    <location>
        <begin position="888"/>
        <end position="908"/>
    </location>
</feature>
<comment type="similarity">
    <text evidence="1">Belongs to the formin homology family. Cappuccino subfamily.</text>
</comment>
<dbReference type="GO" id="GO:0035556">
    <property type="term" value="P:intracellular signal transduction"/>
    <property type="evidence" value="ECO:0007669"/>
    <property type="project" value="InterPro"/>
</dbReference>
<accession>A0AAE0RSN7</accession>
<feature type="compositionally biased region" description="Pro residues" evidence="3">
    <location>
        <begin position="369"/>
        <end position="378"/>
    </location>
</feature>
<evidence type="ECO:0000256" key="1">
    <source>
        <dbReference type="ARBA" id="ARBA00005271"/>
    </source>
</evidence>
<name>A0AAE0RSN7_9BIVA</name>
<feature type="compositionally biased region" description="Polar residues" evidence="3">
    <location>
        <begin position="1329"/>
        <end position="1338"/>
    </location>
</feature>
<dbReference type="CDD" id="cd04371">
    <property type="entry name" value="DEP"/>
    <property type="match status" value="1"/>
</dbReference>
<dbReference type="Gene3D" id="1.20.58.2220">
    <property type="entry name" value="Formin, FH2 domain"/>
    <property type="match status" value="1"/>
</dbReference>
<dbReference type="Gene3D" id="1.10.10.10">
    <property type="entry name" value="Winged helix-like DNA-binding domain superfamily/Winged helix DNA-binding domain"/>
    <property type="match status" value="1"/>
</dbReference>
<proteinExistence type="inferred from homology"/>
<dbReference type="Pfam" id="PF02181">
    <property type="entry name" value="FH2"/>
    <property type="match status" value="1"/>
</dbReference>
<dbReference type="InterPro" id="IPR042201">
    <property type="entry name" value="FH2_Formin_sf"/>
</dbReference>
<dbReference type="PANTHER" id="PTHR45920">
    <property type="entry name" value="FORMIN HOMOLOGY 2 DOMAIN CONTAINING, ISOFORM I"/>
    <property type="match status" value="1"/>
</dbReference>
<dbReference type="InterPro" id="IPR036390">
    <property type="entry name" value="WH_DNA-bd_sf"/>
</dbReference>
<feature type="region of interest" description="Disordered" evidence="3">
    <location>
        <begin position="855"/>
        <end position="875"/>
    </location>
</feature>
<dbReference type="GO" id="GO:0005856">
    <property type="term" value="C:cytoskeleton"/>
    <property type="evidence" value="ECO:0007669"/>
    <property type="project" value="TreeGrafter"/>
</dbReference>
<keyword evidence="7" id="KW-1185">Reference proteome</keyword>
<feature type="coiled-coil region" evidence="2">
    <location>
        <begin position="278"/>
        <end position="330"/>
    </location>
</feature>
<feature type="region of interest" description="Disordered" evidence="3">
    <location>
        <begin position="1363"/>
        <end position="1454"/>
    </location>
</feature>
<feature type="compositionally biased region" description="Basic and acidic residues" evidence="3">
    <location>
        <begin position="1253"/>
        <end position="1269"/>
    </location>
</feature>
<feature type="compositionally biased region" description="Low complexity" evidence="3">
    <location>
        <begin position="1433"/>
        <end position="1454"/>
    </location>
</feature>
<feature type="compositionally biased region" description="Polar residues" evidence="3">
    <location>
        <begin position="1576"/>
        <end position="1594"/>
    </location>
</feature>
<dbReference type="GO" id="GO:0051015">
    <property type="term" value="F:actin filament binding"/>
    <property type="evidence" value="ECO:0007669"/>
    <property type="project" value="TreeGrafter"/>
</dbReference>
<dbReference type="EMBL" id="JAEAOA010002045">
    <property type="protein sequence ID" value="KAK3578978.1"/>
    <property type="molecule type" value="Genomic_DNA"/>
</dbReference>
<comment type="caution">
    <text evidence="6">The sequence shown here is derived from an EMBL/GenBank/DDBJ whole genome shotgun (WGS) entry which is preliminary data.</text>
</comment>
<keyword evidence="2" id="KW-0175">Coiled coil</keyword>
<evidence type="ECO:0000313" key="7">
    <source>
        <dbReference type="Proteomes" id="UP001195483"/>
    </source>
</evidence>
<dbReference type="SUPFAM" id="SSF101447">
    <property type="entry name" value="Formin homology 2 domain (FH2 domain)"/>
    <property type="match status" value="1"/>
</dbReference>
<evidence type="ECO:0000256" key="2">
    <source>
        <dbReference type="SAM" id="Coils"/>
    </source>
</evidence>
<dbReference type="PROSITE" id="PS51444">
    <property type="entry name" value="FH2"/>
    <property type="match status" value="1"/>
</dbReference>
<feature type="region of interest" description="Disordered" evidence="3">
    <location>
        <begin position="1565"/>
        <end position="1594"/>
    </location>
</feature>
<feature type="region of interest" description="Disordered" evidence="3">
    <location>
        <begin position="1181"/>
        <end position="1214"/>
    </location>
</feature>
<feature type="region of interest" description="Disordered" evidence="3">
    <location>
        <begin position="1499"/>
        <end position="1534"/>
    </location>
</feature>
<feature type="compositionally biased region" description="Low complexity" evidence="3">
    <location>
        <begin position="1314"/>
        <end position="1328"/>
    </location>
</feature>
<dbReference type="InterPro" id="IPR036388">
    <property type="entry name" value="WH-like_DNA-bd_sf"/>
</dbReference>
<feature type="compositionally biased region" description="Low complexity" evidence="3">
    <location>
        <begin position="889"/>
        <end position="901"/>
    </location>
</feature>
<dbReference type="InterPro" id="IPR000591">
    <property type="entry name" value="DEP_dom"/>
</dbReference>
<feature type="compositionally biased region" description="Polar residues" evidence="3">
    <location>
        <begin position="1190"/>
        <end position="1203"/>
    </location>
</feature>
<dbReference type="GO" id="GO:0030866">
    <property type="term" value="P:cortical actin cytoskeleton organization"/>
    <property type="evidence" value="ECO:0007669"/>
    <property type="project" value="TreeGrafter"/>
</dbReference>
<reference evidence="6" key="2">
    <citation type="journal article" date="2021" name="Genome Biol. Evol.">
        <title>Developing a high-quality reference genome for a parasitic bivalve with doubly uniparental inheritance (Bivalvia: Unionida).</title>
        <authorList>
            <person name="Smith C.H."/>
        </authorList>
    </citation>
    <scope>NUCLEOTIDE SEQUENCE</scope>
    <source>
        <strain evidence="6">CHS0354</strain>
        <tissue evidence="6">Mantle</tissue>
    </source>
</reference>